<evidence type="ECO:0000313" key="5">
    <source>
        <dbReference type="Proteomes" id="UP000467841"/>
    </source>
</evidence>
<keyword evidence="2" id="KW-0472">Membrane</keyword>
<dbReference type="EMBL" id="CACVBM020001329">
    <property type="protein sequence ID" value="CAA7045749.1"/>
    <property type="molecule type" value="Genomic_DNA"/>
</dbReference>
<dbReference type="OrthoDB" id="1025215at2759"/>
<evidence type="ECO:0000256" key="1">
    <source>
        <dbReference type="ARBA" id="ARBA00004236"/>
    </source>
</evidence>
<gene>
    <name evidence="4" type="ORF">MERR_LOCUS32984</name>
</gene>
<organism evidence="4 5">
    <name type="scientific">Microthlaspi erraticum</name>
    <dbReference type="NCBI Taxonomy" id="1685480"/>
    <lineage>
        <taxon>Eukaryota</taxon>
        <taxon>Viridiplantae</taxon>
        <taxon>Streptophyta</taxon>
        <taxon>Embryophyta</taxon>
        <taxon>Tracheophyta</taxon>
        <taxon>Spermatophyta</taxon>
        <taxon>Magnoliopsida</taxon>
        <taxon>eudicotyledons</taxon>
        <taxon>Gunneridae</taxon>
        <taxon>Pentapetalae</taxon>
        <taxon>rosids</taxon>
        <taxon>malvids</taxon>
        <taxon>Brassicales</taxon>
        <taxon>Brassicaceae</taxon>
        <taxon>Coluteocarpeae</taxon>
        <taxon>Microthlaspi</taxon>
    </lineage>
</organism>
<dbReference type="InterPro" id="IPR050823">
    <property type="entry name" value="Plant_Ser_Thr_Prot_Kinase"/>
</dbReference>
<evidence type="ECO:0000256" key="2">
    <source>
        <dbReference type="ARBA" id="ARBA00022475"/>
    </source>
</evidence>
<reference evidence="4" key="1">
    <citation type="submission" date="2020-01" db="EMBL/GenBank/DDBJ databases">
        <authorList>
            <person name="Mishra B."/>
        </authorList>
    </citation>
    <scope>NUCLEOTIDE SEQUENCE [LARGE SCALE GENOMIC DNA]</scope>
</reference>
<accession>A0A6D2K291</accession>
<keyword evidence="2" id="KW-1003">Cell membrane</keyword>
<dbReference type="InterPro" id="IPR000719">
    <property type="entry name" value="Prot_kinase_dom"/>
</dbReference>
<dbReference type="InterPro" id="IPR001245">
    <property type="entry name" value="Ser-Thr/Tyr_kinase_cat_dom"/>
</dbReference>
<dbReference type="PANTHER" id="PTHR45621">
    <property type="entry name" value="OS01G0588500 PROTEIN-RELATED"/>
    <property type="match status" value="1"/>
</dbReference>
<dbReference type="PROSITE" id="PS50011">
    <property type="entry name" value="PROTEIN_KINASE_DOM"/>
    <property type="match status" value="1"/>
</dbReference>
<comment type="caution">
    <text evidence="4">The sequence shown here is derived from an EMBL/GenBank/DDBJ whole genome shotgun (WGS) entry which is preliminary data.</text>
</comment>
<dbReference type="AlphaFoldDB" id="A0A6D2K291"/>
<dbReference type="Pfam" id="PF07714">
    <property type="entry name" value="PK_Tyr_Ser-Thr"/>
    <property type="match status" value="1"/>
</dbReference>
<evidence type="ECO:0000313" key="4">
    <source>
        <dbReference type="EMBL" id="CAA7045749.1"/>
    </source>
</evidence>
<evidence type="ECO:0000259" key="3">
    <source>
        <dbReference type="PROSITE" id="PS50011"/>
    </source>
</evidence>
<dbReference type="GO" id="GO:0004672">
    <property type="term" value="F:protein kinase activity"/>
    <property type="evidence" value="ECO:0007669"/>
    <property type="project" value="InterPro"/>
</dbReference>
<dbReference type="Proteomes" id="UP000467841">
    <property type="component" value="Unassembled WGS sequence"/>
</dbReference>
<proteinExistence type="predicted"/>
<dbReference type="GO" id="GO:0005524">
    <property type="term" value="F:ATP binding"/>
    <property type="evidence" value="ECO:0007669"/>
    <property type="project" value="InterPro"/>
</dbReference>
<comment type="subcellular location">
    <subcellularLocation>
        <location evidence="1">Cell membrane</location>
    </subcellularLocation>
</comment>
<dbReference type="Gene3D" id="1.10.510.10">
    <property type="entry name" value="Transferase(Phosphotransferase) domain 1"/>
    <property type="match status" value="1"/>
</dbReference>
<protein>
    <recommendedName>
        <fullName evidence="3">Protein kinase domain-containing protein</fullName>
    </recommendedName>
</protein>
<feature type="domain" description="Protein kinase" evidence="3">
    <location>
        <begin position="1"/>
        <end position="300"/>
    </location>
</feature>
<dbReference type="GO" id="GO:0005886">
    <property type="term" value="C:plasma membrane"/>
    <property type="evidence" value="ECO:0007669"/>
    <property type="project" value="UniProtKB-SubCell"/>
</dbReference>
<dbReference type="Gene3D" id="3.30.200.20">
    <property type="entry name" value="Phosphorylase Kinase, domain 1"/>
    <property type="match status" value="1"/>
</dbReference>
<keyword evidence="5" id="KW-1185">Reference proteome</keyword>
<dbReference type="InterPro" id="IPR011009">
    <property type="entry name" value="Kinase-like_dom_sf"/>
</dbReference>
<sequence>MVNENFDAEKEDLRVFSYKELKKATKNFRRDMVIVRFDCSVRTFSKCYIDETTFSLSRTVTRIPVSVLESHSLLYTPQDFEEQVKSLGQISHPNLVKILGYCCKDDKSHFLVLDYLHKGSLDSHLYGKEDALPWEIRVKIAIGIAIGLVFLHSIKNIPLHQEFRMHNIILDEQYNAKLLYLKSNEQCLENPQFKSEVMYVSPEYCLNETKTDVFTFGVILLELLTGSKDTVRNERGKNRCFETAFLPHDPKIGEIIDPRLGSDYHVNAGTEMVTLIRRCTKWELNARPSMEQVLDTLNYIAEIKDECV</sequence>
<dbReference type="SUPFAM" id="SSF56112">
    <property type="entry name" value="Protein kinase-like (PK-like)"/>
    <property type="match status" value="1"/>
</dbReference>
<name>A0A6D2K291_9BRAS</name>